<protein>
    <submittedName>
        <fullName evidence="9">Membrane protein</fullName>
    </submittedName>
</protein>
<accession>A0A0F5V9V4</accession>
<evidence type="ECO:0000313" key="10">
    <source>
        <dbReference type="Proteomes" id="UP000033633"/>
    </source>
</evidence>
<keyword evidence="10" id="KW-1185">Reference proteome</keyword>
<comment type="similarity">
    <text evidence="6">Belongs to the ThrE exporter (TC 2.A.79) family.</text>
</comment>
<keyword evidence="4 7" id="KW-1133">Transmembrane helix</keyword>
<dbReference type="PATRIC" id="fig|265726.11.peg.2641"/>
<dbReference type="Proteomes" id="UP000033633">
    <property type="component" value="Unassembled WGS sequence"/>
</dbReference>
<evidence type="ECO:0000256" key="7">
    <source>
        <dbReference type="SAM" id="Phobius"/>
    </source>
</evidence>
<evidence type="ECO:0000256" key="1">
    <source>
        <dbReference type="ARBA" id="ARBA00004651"/>
    </source>
</evidence>
<proteinExistence type="inferred from homology"/>
<feature type="transmembrane region" description="Helical" evidence="7">
    <location>
        <begin position="144"/>
        <end position="162"/>
    </location>
</feature>
<feature type="transmembrane region" description="Helical" evidence="7">
    <location>
        <begin position="232"/>
        <end position="258"/>
    </location>
</feature>
<evidence type="ECO:0000313" key="9">
    <source>
        <dbReference type="EMBL" id="KKC98284.1"/>
    </source>
</evidence>
<comment type="subcellular location">
    <subcellularLocation>
        <location evidence="1">Cell membrane</location>
        <topology evidence="1">Multi-pass membrane protein</topology>
    </subcellularLocation>
</comment>
<name>A0A0F5V9V4_9GAMM</name>
<evidence type="ECO:0000256" key="3">
    <source>
        <dbReference type="ARBA" id="ARBA00022692"/>
    </source>
</evidence>
<evidence type="ECO:0000259" key="8">
    <source>
        <dbReference type="Pfam" id="PF06738"/>
    </source>
</evidence>
<evidence type="ECO:0000256" key="2">
    <source>
        <dbReference type="ARBA" id="ARBA00022475"/>
    </source>
</evidence>
<sequence>MQAVTVKMEREIARIVAQVGQRLLQHGAESAVVVDVSQRVGLALGVDEVNIALTANAIVVTVHVKGHCLTTTRRCRDHGINMAVVTRIHHLCIMAEKGLLDPAAMAKRLSAIQPQRYPPLGVILMIGLSCAAFCLLAGGDLTVALITLFAASAAMALRLMMAHHHFNPLLTFAAAAFVATAVSASAPLLALGNQPFLAMASSVLLLVPGFPLINAVADMVSGYVNLGISRWVMASLLTLATSLGIVAAMNLFNVWGWLA</sequence>
<evidence type="ECO:0000256" key="6">
    <source>
        <dbReference type="ARBA" id="ARBA00034125"/>
    </source>
</evidence>
<comment type="caution">
    <text evidence="9">The sequence shown here is derived from an EMBL/GenBank/DDBJ whole genome shotgun (WGS) entry which is preliminary data.</text>
</comment>
<keyword evidence="3 7" id="KW-0812">Transmembrane</keyword>
<dbReference type="PANTHER" id="PTHR34390:SF2">
    <property type="entry name" value="SUCCINATE TRANSPORTER SUBUNIT YJJP-RELATED"/>
    <property type="match status" value="1"/>
</dbReference>
<feature type="transmembrane region" description="Helical" evidence="7">
    <location>
        <begin position="169"/>
        <end position="190"/>
    </location>
</feature>
<dbReference type="OrthoDB" id="9813917at2"/>
<dbReference type="InterPro" id="IPR050539">
    <property type="entry name" value="ThrE_Dicarb/AminoAcid_Exp"/>
</dbReference>
<dbReference type="PANTHER" id="PTHR34390">
    <property type="entry name" value="UPF0442 PROTEIN YJJB-RELATED"/>
    <property type="match status" value="1"/>
</dbReference>
<dbReference type="GO" id="GO:0022857">
    <property type="term" value="F:transmembrane transporter activity"/>
    <property type="evidence" value="ECO:0007669"/>
    <property type="project" value="InterPro"/>
</dbReference>
<keyword evidence="2" id="KW-1003">Cell membrane</keyword>
<dbReference type="EMBL" id="JWYV01000022">
    <property type="protein sequence ID" value="KKC98284.1"/>
    <property type="molecule type" value="Genomic_DNA"/>
</dbReference>
<dbReference type="AlphaFoldDB" id="A0A0F5V9V4"/>
<evidence type="ECO:0000256" key="4">
    <source>
        <dbReference type="ARBA" id="ARBA00022989"/>
    </source>
</evidence>
<dbReference type="STRING" id="265726.KY46_19220"/>
<feature type="transmembrane region" description="Helical" evidence="7">
    <location>
        <begin position="196"/>
        <end position="220"/>
    </location>
</feature>
<keyword evidence="5 7" id="KW-0472">Membrane</keyword>
<feature type="transmembrane region" description="Helical" evidence="7">
    <location>
        <begin position="117"/>
        <end position="138"/>
    </location>
</feature>
<organism evidence="9 10">
    <name type="scientific">Photobacterium halotolerans</name>
    <dbReference type="NCBI Taxonomy" id="265726"/>
    <lineage>
        <taxon>Bacteria</taxon>
        <taxon>Pseudomonadati</taxon>
        <taxon>Pseudomonadota</taxon>
        <taxon>Gammaproteobacteria</taxon>
        <taxon>Vibrionales</taxon>
        <taxon>Vibrionaceae</taxon>
        <taxon>Photobacterium</taxon>
    </lineage>
</organism>
<feature type="domain" description="Threonine/serine exporter-like N-terminal" evidence="8">
    <location>
        <begin position="14"/>
        <end position="251"/>
    </location>
</feature>
<dbReference type="Pfam" id="PF06738">
    <property type="entry name" value="ThrE"/>
    <property type="match status" value="1"/>
</dbReference>
<evidence type="ECO:0000256" key="5">
    <source>
        <dbReference type="ARBA" id="ARBA00023136"/>
    </source>
</evidence>
<dbReference type="GO" id="GO:0005886">
    <property type="term" value="C:plasma membrane"/>
    <property type="evidence" value="ECO:0007669"/>
    <property type="project" value="UniProtKB-SubCell"/>
</dbReference>
<reference evidence="9 10" key="1">
    <citation type="submission" date="2014-12" db="EMBL/GenBank/DDBJ databases">
        <title>Mercury Reductase activity and rhizosphere competence traits in the genome of root associated Photobacterium halotolerans MELD1.</title>
        <authorList>
            <person name="Mathew D.C."/>
            <person name="Huang C.-C."/>
        </authorList>
    </citation>
    <scope>NUCLEOTIDE SEQUENCE [LARGE SCALE GENOMIC DNA]</scope>
    <source>
        <strain evidence="9 10">MELD1</strain>
    </source>
</reference>
<gene>
    <name evidence="9" type="ORF">KY46_19220</name>
</gene>
<dbReference type="GO" id="GO:0015744">
    <property type="term" value="P:succinate transport"/>
    <property type="evidence" value="ECO:0007669"/>
    <property type="project" value="TreeGrafter"/>
</dbReference>
<dbReference type="RefSeq" id="WP_046222213.1">
    <property type="nucleotide sequence ID" value="NZ_JWYV01000022.1"/>
</dbReference>
<dbReference type="InterPro" id="IPR010619">
    <property type="entry name" value="ThrE-like_N"/>
</dbReference>